<feature type="compositionally biased region" description="Polar residues" evidence="1">
    <location>
        <begin position="124"/>
        <end position="135"/>
    </location>
</feature>
<gene>
    <name evidence="2" type="ORF">DFP72DRAFT_1067516</name>
</gene>
<evidence type="ECO:0000256" key="1">
    <source>
        <dbReference type="SAM" id="MobiDB-lite"/>
    </source>
</evidence>
<dbReference type="EMBL" id="JACGCI010000029">
    <property type="protein sequence ID" value="KAF6755713.1"/>
    <property type="molecule type" value="Genomic_DNA"/>
</dbReference>
<feature type="compositionally biased region" description="Polar residues" evidence="1">
    <location>
        <begin position="273"/>
        <end position="284"/>
    </location>
</feature>
<feature type="compositionally biased region" description="Acidic residues" evidence="1">
    <location>
        <begin position="294"/>
        <end position="306"/>
    </location>
</feature>
<feature type="compositionally biased region" description="Low complexity" evidence="1">
    <location>
        <begin position="169"/>
        <end position="180"/>
    </location>
</feature>
<feature type="compositionally biased region" description="Basic residues" evidence="1">
    <location>
        <begin position="82"/>
        <end position="95"/>
    </location>
</feature>
<reference evidence="2 3" key="1">
    <citation type="submission" date="2020-07" db="EMBL/GenBank/DDBJ databases">
        <title>Comparative genomics of pyrophilous fungi reveals a link between fire events and developmental genes.</title>
        <authorList>
            <consortium name="DOE Joint Genome Institute"/>
            <person name="Steindorff A.S."/>
            <person name="Carver A."/>
            <person name="Calhoun S."/>
            <person name="Stillman K."/>
            <person name="Liu H."/>
            <person name="Lipzen A."/>
            <person name="Pangilinan J."/>
            <person name="Labutti K."/>
            <person name="Bruns T.D."/>
            <person name="Grigoriev I.V."/>
        </authorList>
    </citation>
    <scope>NUCLEOTIDE SEQUENCE [LARGE SCALE GENOMIC DNA]</scope>
    <source>
        <strain evidence="2 3">CBS 144469</strain>
    </source>
</reference>
<feature type="compositionally biased region" description="Polar residues" evidence="1">
    <location>
        <begin position="232"/>
        <end position="245"/>
    </location>
</feature>
<proteinExistence type="predicted"/>
<feature type="region of interest" description="Disordered" evidence="1">
    <location>
        <begin position="82"/>
        <end position="374"/>
    </location>
</feature>
<feature type="compositionally biased region" description="Basic and acidic residues" evidence="1">
    <location>
        <begin position="195"/>
        <end position="206"/>
    </location>
</feature>
<name>A0A8H6HYS3_9AGAR</name>
<evidence type="ECO:0000313" key="3">
    <source>
        <dbReference type="Proteomes" id="UP000521943"/>
    </source>
</evidence>
<comment type="caution">
    <text evidence="2">The sequence shown here is derived from an EMBL/GenBank/DDBJ whole genome shotgun (WGS) entry which is preliminary data.</text>
</comment>
<accession>A0A8H6HYS3</accession>
<protein>
    <submittedName>
        <fullName evidence="2">Uncharacterized protein</fullName>
    </submittedName>
</protein>
<dbReference type="AlphaFoldDB" id="A0A8H6HYS3"/>
<feature type="compositionally biased region" description="Basic and acidic residues" evidence="1">
    <location>
        <begin position="307"/>
        <end position="326"/>
    </location>
</feature>
<feature type="compositionally biased region" description="Pro residues" evidence="1">
    <location>
        <begin position="360"/>
        <end position="374"/>
    </location>
</feature>
<feature type="compositionally biased region" description="Pro residues" evidence="1">
    <location>
        <begin position="109"/>
        <end position="122"/>
    </location>
</feature>
<keyword evidence="3" id="KW-1185">Reference proteome</keyword>
<evidence type="ECO:0000313" key="2">
    <source>
        <dbReference type="EMBL" id="KAF6755713.1"/>
    </source>
</evidence>
<sequence>MYRLYCAGRPIFLASAASCVQRRVPPSLALLDASKRRDRDGASYAQLPARPSEPHLETAQVALKILLLHYIQQVRTTFERWRRRRDGNRGGRRRTTTNARVQRRERSFFPPPPLLHQPPPSLTAPDTITSPTPTFTFVDDGAVPVSAPADTEYYRRRSKTMGKHPSPPSRYTSRPTTRVPASQPKPSRNATAPMRPEETRGREKGRSVGRTCGGTSAHRPGGGKQATRPPGSASNPANESTSSFHRTSRPGSARLPQPPEVPSTVHELAYPPTATNSSTISPPSASAKPHPESTPDELEGLLELDLDVDRVSMHEPWEGAEDEKGPRTPPTPCRNSRLSGYPPTPLDLGWTHPNSLSPIPVLPPPPPPLRVTRA</sequence>
<dbReference type="Proteomes" id="UP000521943">
    <property type="component" value="Unassembled WGS sequence"/>
</dbReference>
<organism evidence="2 3">
    <name type="scientific">Ephemerocybe angulata</name>
    <dbReference type="NCBI Taxonomy" id="980116"/>
    <lineage>
        <taxon>Eukaryota</taxon>
        <taxon>Fungi</taxon>
        <taxon>Dikarya</taxon>
        <taxon>Basidiomycota</taxon>
        <taxon>Agaricomycotina</taxon>
        <taxon>Agaricomycetes</taxon>
        <taxon>Agaricomycetidae</taxon>
        <taxon>Agaricales</taxon>
        <taxon>Agaricineae</taxon>
        <taxon>Psathyrellaceae</taxon>
        <taxon>Ephemerocybe</taxon>
    </lineage>
</organism>